<organism evidence="2 3">
    <name type="scientific">Pinctada imbricata</name>
    <name type="common">Atlantic pearl-oyster</name>
    <name type="synonym">Pinctada martensii</name>
    <dbReference type="NCBI Taxonomy" id="66713"/>
    <lineage>
        <taxon>Eukaryota</taxon>
        <taxon>Metazoa</taxon>
        <taxon>Spiralia</taxon>
        <taxon>Lophotrochozoa</taxon>
        <taxon>Mollusca</taxon>
        <taxon>Bivalvia</taxon>
        <taxon>Autobranchia</taxon>
        <taxon>Pteriomorphia</taxon>
        <taxon>Pterioida</taxon>
        <taxon>Pterioidea</taxon>
        <taxon>Pteriidae</taxon>
        <taxon>Pinctada</taxon>
    </lineage>
</organism>
<sequence length="1033" mass="117946">MCLINVYMPTAGYTTSTEDYRECLDLLSVILSKYRDTHDILIAGDLNATLLENRNNPQDKLLKMFVRDEMLHNLSKGPHVTYSHATTSSQIDYFISTFSDAGSFYPLDNLPSNTSSHIPILLEVKVAPLRVENVEQSVKRFRKLWEKCDVHQYRGHLRDSVTLSTISSPEDIDRALQHIQDALLKAEAKTVPKKLIRLSGPKWKASPAVRDILSQRKEARLLWHKIGRPSPTHPISIRCNQLKRDLRKQQRIELATERKSFYNNIMEEQSTSNFYRLLRRNSRNSSSTVTLVSNNEHLLHAKDQCKAFAAFYEDLAIPKDDSRFDSNYMEQISYDLQMIRKITSETEDSIPVITPDDVLLATKKLHNRKAPDESGLVSEHVKSAGSILQEPISCIFNAMLEYKYVPEAFQGGIIHPIHKKGKDPTNLSNYRGITVSSLLGKLFEHIILKKIEDSLPLKQSPLQFGFTKGLSPLMAALVLNETIIEHMERNQPVFLSFLDSQKAFDVVSHASMKCKLFEQNINHHIWSMIDEMYSALSAKVLWKNHLSCQFPILQGVRQGGILSTGLYKVYINDLLIQLEKSGIGTSIGNIYTGCPTVADDVALANKCEIAAQCALHIAEQYANRERYIIHPEKSVMIRKFIPRNYTEVFSTWTVNDVELSVSTSTTHLGITRTTSDDIATNVEERISCARRTFYSLTSTGLHGSNGLQPTTCYKIYSTYVLPRLLYGLETFALLQKHIDRLETYHISVLRLIQSLPPRAARSITYLLLGARPLEAEIHIRALTFLGNIIRSDNQVLNDILERQTQVKGSSSKSWFSYIQKILHQYSLPDISTLQQTLPDKERWKQLVHTSVETVWNEHLIVDCHTKSTLKFCNISILTIGSVHPLWRTVENNVHDAKRAITKARFLTGTYIVQSKLSRFNQNRVDPTCQLCKAAVEDYCHTLLECGALLNYRTPYLSELQLLFSLNKNQTAWSDLGREDILQFILDVSALDERFSLQLDNEAYYRIERLSRSLCHSVHCGRTFLLELIQRGRK</sequence>
<name>A0AA89BIW5_PINIB</name>
<dbReference type="PANTHER" id="PTHR47027:SF20">
    <property type="entry name" value="REVERSE TRANSCRIPTASE-LIKE PROTEIN WITH RNA-DIRECTED DNA POLYMERASE DOMAIN"/>
    <property type="match status" value="1"/>
</dbReference>
<evidence type="ECO:0000259" key="1">
    <source>
        <dbReference type="PROSITE" id="PS50878"/>
    </source>
</evidence>
<dbReference type="Gene3D" id="3.60.10.10">
    <property type="entry name" value="Endonuclease/exonuclease/phosphatase"/>
    <property type="match status" value="1"/>
</dbReference>
<gene>
    <name evidence="2" type="ORF">FSP39_008067</name>
</gene>
<dbReference type="PROSITE" id="PS50878">
    <property type="entry name" value="RT_POL"/>
    <property type="match status" value="1"/>
</dbReference>
<dbReference type="SUPFAM" id="SSF56219">
    <property type="entry name" value="DNase I-like"/>
    <property type="match status" value="1"/>
</dbReference>
<dbReference type="Pfam" id="PF00078">
    <property type="entry name" value="RVT_1"/>
    <property type="match status" value="1"/>
</dbReference>
<dbReference type="CDD" id="cd01650">
    <property type="entry name" value="RT_nLTR_like"/>
    <property type="match status" value="1"/>
</dbReference>
<reference evidence="2" key="1">
    <citation type="submission" date="2019-08" db="EMBL/GenBank/DDBJ databases">
        <title>The improved chromosome-level genome for the pearl oyster Pinctada fucata martensii using PacBio sequencing and Hi-C.</title>
        <authorList>
            <person name="Zheng Z."/>
        </authorList>
    </citation>
    <scope>NUCLEOTIDE SEQUENCE</scope>
    <source>
        <strain evidence="2">ZZ-2019</strain>
        <tissue evidence="2">Adductor muscle</tissue>
    </source>
</reference>
<dbReference type="PANTHER" id="PTHR47027">
    <property type="entry name" value="REVERSE TRANSCRIPTASE DOMAIN-CONTAINING PROTEIN"/>
    <property type="match status" value="1"/>
</dbReference>
<proteinExistence type="predicted"/>
<dbReference type="SUPFAM" id="SSF56672">
    <property type="entry name" value="DNA/RNA polymerases"/>
    <property type="match status" value="1"/>
</dbReference>
<keyword evidence="3" id="KW-1185">Reference proteome</keyword>
<evidence type="ECO:0000313" key="3">
    <source>
        <dbReference type="Proteomes" id="UP001186944"/>
    </source>
</evidence>
<feature type="domain" description="Reverse transcriptase" evidence="1">
    <location>
        <begin position="398"/>
        <end position="657"/>
    </location>
</feature>
<comment type="caution">
    <text evidence="2">The sequence shown here is derived from an EMBL/GenBank/DDBJ whole genome shotgun (WGS) entry which is preliminary data.</text>
</comment>
<dbReference type="AlphaFoldDB" id="A0AA89BIW5"/>
<dbReference type="InterPro" id="IPR043502">
    <property type="entry name" value="DNA/RNA_pol_sf"/>
</dbReference>
<dbReference type="InterPro" id="IPR000477">
    <property type="entry name" value="RT_dom"/>
</dbReference>
<dbReference type="Proteomes" id="UP001186944">
    <property type="component" value="Unassembled WGS sequence"/>
</dbReference>
<evidence type="ECO:0000313" key="2">
    <source>
        <dbReference type="EMBL" id="KAK3082468.1"/>
    </source>
</evidence>
<dbReference type="InterPro" id="IPR036691">
    <property type="entry name" value="Endo/exonu/phosph_ase_sf"/>
</dbReference>
<accession>A0AA89BIW5</accession>
<protein>
    <recommendedName>
        <fullName evidence="1">Reverse transcriptase domain-containing protein</fullName>
    </recommendedName>
</protein>
<dbReference type="EMBL" id="VSWD01000429">
    <property type="protein sequence ID" value="KAK3082468.1"/>
    <property type="molecule type" value="Genomic_DNA"/>
</dbReference>